<dbReference type="InterPro" id="IPR052421">
    <property type="entry name" value="PCW_Enzyme_Inhibitor"/>
</dbReference>
<evidence type="ECO:0000256" key="4">
    <source>
        <dbReference type="SAM" id="SignalP"/>
    </source>
</evidence>
<reference evidence="6" key="1">
    <citation type="submission" date="2019-10" db="EMBL/GenBank/DDBJ databases">
        <authorList>
            <person name="Zhang R."/>
            <person name="Pan Y."/>
            <person name="Wang J."/>
            <person name="Ma R."/>
            <person name="Yu S."/>
        </authorList>
    </citation>
    <scope>NUCLEOTIDE SEQUENCE</scope>
    <source>
        <strain evidence="6">LA-IB0</strain>
        <tissue evidence="6">Leaf</tissue>
    </source>
</reference>
<dbReference type="GO" id="GO:0046910">
    <property type="term" value="F:pectinesterase inhibitor activity"/>
    <property type="evidence" value="ECO:0007669"/>
    <property type="project" value="InterPro"/>
</dbReference>
<dbReference type="Pfam" id="PF04043">
    <property type="entry name" value="PMEI"/>
    <property type="match status" value="1"/>
</dbReference>
<evidence type="ECO:0000256" key="3">
    <source>
        <dbReference type="ARBA" id="ARBA00038471"/>
    </source>
</evidence>
<comment type="similarity">
    <text evidence="3">Belongs to the PMEI family.</text>
</comment>
<dbReference type="AlphaFoldDB" id="A0AAV6WU96"/>
<protein>
    <recommendedName>
        <fullName evidence="5">Pectinesterase inhibitor domain-containing protein</fullName>
    </recommendedName>
</protein>
<feature type="domain" description="Pectinesterase inhibitor" evidence="5">
    <location>
        <begin position="29"/>
        <end position="176"/>
    </location>
</feature>
<evidence type="ECO:0000256" key="1">
    <source>
        <dbReference type="ARBA" id="ARBA00022729"/>
    </source>
</evidence>
<dbReference type="PANTHER" id="PTHR36710">
    <property type="entry name" value="PECTINESTERASE INHIBITOR-LIKE"/>
    <property type="match status" value="1"/>
</dbReference>
<dbReference type="EMBL" id="WHWC01000014">
    <property type="protein sequence ID" value="KAG8370575.1"/>
    <property type="molecule type" value="Genomic_DNA"/>
</dbReference>
<evidence type="ECO:0000313" key="6">
    <source>
        <dbReference type="EMBL" id="KAG8370575.1"/>
    </source>
</evidence>
<feature type="chain" id="PRO_5044000687" description="Pectinesterase inhibitor domain-containing protein" evidence="4">
    <location>
        <begin position="30"/>
        <end position="190"/>
    </location>
</feature>
<dbReference type="NCBIfam" id="TIGR01614">
    <property type="entry name" value="PME_inhib"/>
    <property type="match status" value="1"/>
</dbReference>
<dbReference type="CDD" id="cd15797">
    <property type="entry name" value="PMEI"/>
    <property type="match status" value="1"/>
</dbReference>
<comment type="caution">
    <text evidence="6">The sequence shown here is derived from an EMBL/GenBank/DDBJ whole genome shotgun (WGS) entry which is preliminary data.</text>
</comment>
<evidence type="ECO:0000313" key="7">
    <source>
        <dbReference type="Proteomes" id="UP000826271"/>
    </source>
</evidence>
<keyword evidence="7" id="KW-1185">Reference proteome</keyword>
<proteinExistence type="inferred from homology"/>
<feature type="signal peptide" evidence="4">
    <location>
        <begin position="1"/>
        <end position="29"/>
    </location>
</feature>
<dbReference type="InterPro" id="IPR034086">
    <property type="entry name" value="PMEI_plant"/>
</dbReference>
<dbReference type="SUPFAM" id="SSF101148">
    <property type="entry name" value="Plant invertase/pectin methylesterase inhibitor"/>
    <property type="match status" value="1"/>
</dbReference>
<dbReference type="PANTHER" id="PTHR36710:SF4">
    <property type="entry name" value="PLANT INVERTASE_PECTIN METHYLESTERASE INHIBITOR SUPERFAMILY PROTEIN"/>
    <property type="match status" value="1"/>
</dbReference>
<organism evidence="6 7">
    <name type="scientific">Buddleja alternifolia</name>
    <dbReference type="NCBI Taxonomy" id="168488"/>
    <lineage>
        <taxon>Eukaryota</taxon>
        <taxon>Viridiplantae</taxon>
        <taxon>Streptophyta</taxon>
        <taxon>Embryophyta</taxon>
        <taxon>Tracheophyta</taxon>
        <taxon>Spermatophyta</taxon>
        <taxon>Magnoliopsida</taxon>
        <taxon>eudicotyledons</taxon>
        <taxon>Gunneridae</taxon>
        <taxon>Pentapetalae</taxon>
        <taxon>asterids</taxon>
        <taxon>lamiids</taxon>
        <taxon>Lamiales</taxon>
        <taxon>Scrophulariaceae</taxon>
        <taxon>Buddlejeae</taxon>
        <taxon>Buddleja</taxon>
    </lineage>
</organism>
<dbReference type="FunFam" id="1.20.140.40:FF:000008">
    <property type="entry name" value="Invertase/pectin methylesterase inhibitor family protein"/>
    <property type="match status" value="1"/>
</dbReference>
<dbReference type="InterPro" id="IPR006501">
    <property type="entry name" value="Pectinesterase_inhib_dom"/>
</dbReference>
<keyword evidence="1 4" id="KW-0732">Signal</keyword>
<sequence>MTMDMSFVLIKLIIVFCFILSLLISNAETSNDLIFNICKKTRSPKLCSEILRSNRRARKASSLAELLDISMEMGKSSAQATKNMIIISRLRTRDRETKERYKSCVTNYDSAAYYLKLANYYLKNGDYVKVSRYIAAALNEPVSCRQNFGRPERVEPEGLKEGNDKLECLCSFGLVISNSLSGKNLSFAQV</sequence>
<gene>
    <name evidence="6" type="ORF">BUALT_Bualt14G0131400</name>
</gene>
<dbReference type="InterPro" id="IPR035513">
    <property type="entry name" value="Invertase/methylesterase_inhib"/>
</dbReference>
<evidence type="ECO:0000256" key="2">
    <source>
        <dbReference type="ARBA" id="ARBA00023157"/>
    </source>
</evidence>
<dbReference type="Gene3D" id="1.20.140.40">
    <property type="entry name" value="Invertase/pectin methylesterase inhibitor family protein"/>
    <property type="match status" value="1"/>
</dbReference>
<evidence type="ECO:0000259" key="5">
    <source>
        <dbReference type="SMART" id="SM00856"/>
    </source>
</evidence>
<accession>A0AAV6WU96</accession>
<dbReference type="SMART" id="SM00856">
    <property type="entry name" value="PMEI"/>
    <property type="match status" value="1"/>
</dbReference>
<dbReference type="Proteomes" id="UP000826271">
    <property type="component" value="Unassembled WGS sequence"/>
</dbReference>
<keyword evidence="2" id="KW-1015">Disulfide bond</keyword>
<name>A0AAV6WU96_9LAMI</name>